<evidence type="ECO:0008006" key="3">
    <source>
        <dbReference type="Google" id="ProtNLM"/>
    </source>
</evidence>
<keyword evidence="2" id="KW-1185">Reference proteome</keyword>
<accession>A0ABS4GWN2</accession>
<sequence length="264" mass="31151">MQEVLFEHRFWLQILGDHSRFILQSLAPKEQQEIQRATIFKQLFDNTLERARAELSDEEILQLTQWVCRPVSEFREFKLHLIRRHLQGKISISLPPTFINHMVNELEEYWRILQCVLSQGGVPTDHPVHHHLLWLSDAVGHAGSLSAELDLVERRLKEKSDTFTKHFQDFYLKAVEMAGYLRTQLDQFPALTRFNSLAELEMHLFQGFLRELEEYKLNDEVLGTFSPLMADHMFREECYYLTKLSQVSEVKKPDCNPAKPRVEE</sequence>
<protein>
    <recommendedName>
        <fullName evidence="3">DUF2935 domain-containing protein</fullName>
    </recommendedName>
</protein>
<evidence type="ECO:0000313" key="2">
    <source>
        <dbReference type="Proteomes" id="UP001519343"/>
    </source>
</evidence>
<dbReference type="Pfam" id="PF11155">
    <property type="entry name" value="DUF2935"/>
    <property type="match status" value="2"/>
</dbReference>
<evidence type="ECO:0000313" key="1">
    <source>
        <dbReference type="EMBL" id="MBP1934683.1"/>
    </source>
</evidence>
<dbReference type="RefSeq" id="WP_245204164.1">
    <property type="nucleotide sequence ID" value="NZ_JAGGKT010000025.1"/>
</dbReference>
<dbReference type="Gene3D" id="1.20.1260.120">
    <property type="entry name" value="Protein of unknown function DUF2935"/>
    <property type="match status" value="1"/>
</dbReference>
<organism evidence="1 2">
    <name type="scientific">Ammoniphilus resinae</name>
    <dbReference type="NCBI Taxonomy" id="861532"/>
    <lineage>
        <taxon>Bacteria</taxon>
        <taxon>Bacillati</taxon>
        <taxon>Bacillota</taxon>
        <taxon>Bacilli</taxon>
        <taxon>Bacillales</taxon>
        <taxon>Paenibacillaceae</taxon>
        <taxon>Aneurinibacillus group</taxon>
        <taxon>Ammoniphilus</taxon>
    </lineage>
</organism>
<dbReference type="InterPro" id="IPR021328">
    <property type="entry name" value="CotB-like"/>
</dbReference>
<comment type="caution">
    <text evidence="1">The sequence shown here is derived from an EMBL/GenBank/DDBJ whole genome shotgun (WGS) entry which is preliminary data.</text>
</comment>
<gene>
    <name evidence="1" type="ORF">J2Z37_004703</name>
</gene>
<reference evidence="1 2" key="1">
    <citation type="submission" date="2021-03" db="EMBL/GenBank/DDBJ databases">
        <title>Genomic Encyclopedia of Type Strains, Phase IV (KMG-IV): sequencing the most valuable type-strain genomes for metagenomic binning, comparative biology and taxonomic classification.</title>
        <authorList>
            <person name="Goeker M."/>
        </authorList>
    </citation>
    <scope>NUCLEOTIDE SEQUENCE [LARGE SCALE GENOMIC DNA]</scope>
    <source>
        <strain evidence="1 2">DSM 24738</strain>
    </source>
</reference>
<dbReference type="SUPFAM" id="SSF158430">
    <property type="entry name" value="Bacillus cereus metalloprotein-like"/>
    <property type="match status" value="2"/>
</dbReference>
<dbReference type="EMBL" id="JAGGKT010000025">
    <property type="protein sequence ID" value="MBP1934683.1"/>
    <property type="molecule type" value="Genomic_DNA"/>
</dbReference>
<dbReference type="Proteomes" id="UP001519343">
    <property type="component" value="Unassembled WGS sequence"/>
</dbReference>
<name>A0ABS4GWN2_9BACL</name>
<proteinExistence type="predicted"/>